<accession>A0AAW4NRP9</accession>
<evidence type="ECO:0000313" key="2">
    <source>
        <dbReference type="EMBL" id="MBW4866782.1"/>
    </source>
</evidence>
<sequence>MKLQSKIIGIVLLTCCFYQNVQAQIGEHRDDFSVGFNGGYVMSSVGFVPKVNQKQHGGMTFGLSLRYKSEKYFSTLCSIAAEVNYAQLGWKEDIVDAQEQPVVNAITGLTEQYSRTINYIQVPIFAHLAWGKERKGMNFFVNLGPQFGFMINESTKMNFDFNQRNTHDRVNPVVAQDTMQVEKKFDYGIAIGLGGEYSHPKVGHFLLEARYYYGLGNIYGSSKRDFFSKSNYGNIVIKATYLFDILRTKKPK</sequence>
<dbReference type="InterPro" id="IPR025665">
    <property type="entry name" value="Beta-barrel_OMP_2"/>
</dbReference>
<evidence type="ECO:0000313" key="3">
    <source>
        <dbReference type="Proteomes" id="UP001196873"/>
    </source>
</evidence>
<dbReference type="Pfam" id="PF13568">
    <property type="entry name" value="OMP_b-brl_2"/>
    <property type="match status" value="1"/>
</dbReference>
<name>A0AAW4NRP9_9BACT</name>
<gene>
    <name evidence="2" type="ORF">KZY68_12390</name>
</gene>
<dbReference type="EMBL" id="JAHXRF010000021">
    <property type="protein sequence ID" value="MBW4866782.1"/>
    <property type="molecule type" value="Genomic_DNA"/>
</dbReference>
<comment type="caution">
    <text evidence="2">The sequence shown here is derived from an EMBL/GenBank/DDBJ whole genome shotgun (WGS) entry which is preliminary data.</text>
</comment>
<organism evidence="2 3">
    <name type="scientific">Segatella salivae</name>
    <dbReference type="NCBI Taxonomy" id="228604"/>
    <lineage>
        <taxon>Bacteria</taxon>
        <taxon>Pseudomonadati</taxon>
        <taxon>Bacteroidota</taxon>
        <taxon>Bacteroidia</taxon>
        <taxon>Bacteroidales</taxon>
        <taxon>Prevotellaceae</taxon>
        <taxon>Segatella</taxon>
    </lineage>
</organism>
<feature type="domain" description="Outer membrane protein beta-barrel" evidence="1">
    <location>
        <begin position="22"/>
        <end position="219"/>
    </location>
</feature>
<dbReference type="RefSeq" id="WP_007133564.1">
    <property type="nucleotide sequence ID" value="NZ_CABKPN010000001.1"/>
</dbReference>
<reference evidence="2" key="1">
    <citation type="submission" date="2021-07" db="EMBL/GenBank/DDBJ databases">
        <title>Genomic diversity and antimicrobial resistance of Prevotella spp. isolated from chronic lung disease airways.</title>
        <authorList>
            <person name="Webb K.A."/>
            <person name="Olagoke O.S."/>
            <person name="Baird T."/>
            <person name="Neill J."/>
            <person name="Pham A."/>
            <person name="Wells T.J."/>
            <person name="Ramsay K.A."/>
            <person name="Bell S.C."/>
            <person name="Sarovich D.S."/>
            <person name="Price E.P."/>
        </authorList>
    </citation>
    <scope>NUCLEOTIDE SEQUENCE</scope>
    <source>
        <strain evidence="2">SCHI0047.S.3</strain>
    </source>
</reference>
<dbReference type="Proteomes" id="UP001196873">
    <property type="component" value="Unassembled WGS sequence"/>
</dbReference>
<protein>
    <submittedName>
        <fullName evidence="2">PorT family protein</fullName>
    </submittedName>
</protein>
<evidence type="ECO:0000259" key="1">
    <source>
        <dbReference type="Pfam" id="PF13568"/>
    </source>
</evidence>
<dbReference type="AlphaFoldDB" id="A0AAW4NRP9"/>
<proteinExistence type="predicted"/>